<dbReference type="Pfam" id="PF07737">
    <property type="entry name" value="ATLF"/>
    <property type="match status" value="1"/>
</dbReference>
<dbReference type="SUPFAM" id="SSF55486">
    <property type="entry name" value="Metalloproteases ('zincins'), catalytic domain"/>
    <property type="match status" value="1"/>
</dbReference>
<dbReference type="InterPro" id="IPR014781">
    <property type="entry name" value="Anthrax_toxin_lethal/edema_N/C"/>
</dbReference>
<dbReference type="PROSITE" id="PS51996">
    <property type="entry name" value="TR_MART"/>
    <property type="match status" value="1"/>
</dbReference>
<sequence length="633" mass="72608">MPHRNKMLKVLSTTTMLLALTAASPAFSQITYAANGIHDVEDKKKEDKEKKDKEDKEKKEREKKAREERMKEVIKGIVKAEGKKEDEQRLEDTQALFKKLPPEVLEMYEKVGGKIHLTEKSIAENPLVEEISEKDKNLKDSEGNEVSLDSHVVFSIGGKEPALIIHTEEFSDSHTKSKEVYYEFGKAIARDTLEEKTFVNEAFLDAVDSVQADEDASALLLSHLPTHEGNFDSEYVKEHIDDFREVFAQAFSYYYEPSYQPVLKAYAPEMFKYMDEMNKNGFEEINKSLDAPEKQPERTDFEEDVSAADTWYKEMYKDYSQKLKPEQKSAIQLYTTQNYKTINKGLRENDLPLDKIKEVRDMSKALAKSPLSEAGTVYRKVGKDALGIDITTNFKNENVVQKLKSQLEGSIREEKAFLSTSIANHFSDSFDAKTVLFKINIPEGTHAAYIFGDLVTYQGESELIIDKGSSYRIDKIETYEYTKKSGVKQTNLLVEATLLPSHLAENVNTAARELDRQGIKEQKEDIVEKLIDLDESLSDLDRLLKKSDKMDKEEVLEFFNTIVDNLRHVTKQDAAILDSLVTSSRSQENEEYQTWLEDVKTMYNHYETMQQLDDNEIVEYVTDLKSKLDSITN</sequence>
<proteinExistence type="predicted"/>
<dbReference type="CDD" id="cd20185">
    <property type="entry name" value="M34_PABD"/>
    <property type="match status" value="1"/>
</dbReference>
<keyword evidence="2" id="KW-0964">Secreted</keyword>
<keyword evidence="4" id="KW-0732">Signal</keyword>
<name>A0A0F7C244_BRELA</name>
<protein>
    <submittedName>
        <fullName evidence="6">Lethal factor domain protein</fullName>
    </submittedName>
</protein>
<comment type="subcellular location">
    <subcellularLocation>
        <location evidence="1">Secreted</location>
    </subcellularLocation>
</comment>
<evidence type="ECO:0000313" key="6">
    <source>
        <dbReference type="EMBL" id="AKF96319.1"/>
    </source>
</evidence>
<evidence type="ECO:0000256" key="3">
    <source>
        <dbReference type="SAM" id="MobiDB-lite"/>
    </source>
</evidence>
<dbReference type="GO" id="GO:0046872">
    <property type="term" value="F:metal ion binding"/>
    <property type="evidence" value="ECO:0007669"/>
    <property type="project" value="InterPro"/>
</dbReference>
<dbReference type="InterPro" id="IPR024079">
    <property type="entry name" value="MetalloPept_cat_dom_sf"/>
</dbReference>
<dbReference type="EMBL" id="CP011076">
    <property type="protein sequence ID" value="AKF96319.1"/>
    <property type="molecule type" value="Genomic_DNA"/>
</dbReference>
<dbReference type="Pfam" id="PF03496">
    <property type="entry name" value="ADPrib_exo_Tox"/>
    <property type="match status" value="1"/>
</dbReference>
<feature type="signal peptide" evidence="4">
    <location>
        <begin position="1"/>
        <end position="28"/>
    </location>
</feature>
<dbReference type="GO" id="GO:0008237">
    <property type="term" value="F:metallopeptidase activity"/>
    <property type="evidence" value="ECO:0007669"/>
    <property type="project" value="InterPro"/>
</dbReference>
<evidence type="ECO:0000256" key="4">
    <source>
        <dbReference type="SAM" id="SignalP"/>
    </source>
</evidence>
<dbReference type="AlphaFoldDB" id="A0A0F7C244"/>
<evidence type="ECO:0000256" key="2">
    <source>
        <dbReference type="ARBA" id="ARBA00022525"/>
    </source>
</evidence>
<organism evidence="6">
    <name type="scientific">Brevibacillus laterosporus</name>
    <name type="common">Bacillus laterosporus</name>
    <dbReference type="NCBI Taxonomy" id="1465"/>
    <lineage>
        <taxon>Bacteria</taxon>
        <taxon>Bacillati</taxon>
        <taxon>Bacillota</taxon>
        <taxon>Bacilli</taxon>
        <taxon>Bacillales</taxon>
        <taxon>Paenibacillaceae</taxon>
        <taxon>Brevibacillus</taxon>
    </lineage>
</organism>
<dbReference type="InterPro" id="IPR047568">
    <property type="entry name" value="ATLF-like_dom"/>
</dbReference>
<evidence type="ECO:0000259" key="5">
    <source>
        <dbReference type="PROSITE" id="PS51995"/>
    </source>
</evidence>
<feature type="chain" id="PRO_5002513784" evidence="4">
    <location>
        <begin position="29"/>
        <end position="633"/>
    </location>
</feature>
<dbReference type="RefSeq" id="WP_031415661.1">
    <property type="nucleotide sequence ID" value="NZ_CP011076.1"/>
</dbReference>
<accession>A0A0F7C244</accession>
<gene>
    <name evidence="6" type="ORF">EX87_22600</name>
</gene>
<dbReference type="SUPFAM" id="SSF56399">
    <property type="entry name" value="ADP-ribosylation"/>
    <property type="match status" value="1"/>
</dbReference>
<reference evidence="6" key="1">
    <citation type="submission" date="2015-03" db="EMBL/GenBank/DDBJ databases">
        <title>MIGS Cultured Bacterial/Archaeal sample from Brevibacillus laterosporus.</title>
        <authorList>
            <person name="Zeng D."/>
            <person name="Zhu L."/>
            <person name="Dong G."/>
            <person name="Ye W."/>
            <person name="Ren D."/>
            <person name="Wu L."/>
            <person name="Xu J."/>
            <person name="Li G."/>
            <person name="Guo L."/>
        </authorList>
    </citation>
    <scope>NUCLEOTIDE SEQUENCE</scope>
    <source>
        <strain evidence="6">B9</strain>
        <plasmid evidence="6">unnamed2</plasmid>
    </source>
</reference>
<keyword evidence="6" id="KW-0614">Plasmid</keyword>
<dbReference type="PRINTS" id="PR01392">
    <property type="entry name" value="ANTHRAXTOXNA"/>
</dbReference>
<dbReference type="GO" id="GO:0005576">
    <property type="term" value="C:extracellular region"/>
    <property type="evidence" value="ECO:0007669"/>
    <property type="project" value="UniProtKB-SubCell"/>
</dbReference>
<dbReference type="PROSITE" id="PS51995">
    <property type="entry name" value="ATLF"/>
    <property type="match status" value="1"/>
</dbReference>
<feature type="region of interest" description="Disordered" evidence="3">
    <location>
        <begin position="38"/>
        <end position="69"/>
    </location>
</feature>
<dbReference type="Gene3D" id="3.40.390.10">
    <property type="entry name" value="Collagenase (Catalytic Domain)"/>
    <property type="match status" value="1"/>
</dbReference>
<dbReference type="Gene3D" id="3.90.176.10">
    <property type="entry name" value="Toxin ADP-ribosyltransferase, Chain A, domain 1"/>
    <property type="match status" value="1"/>
</dbReference>
<geneLocation type="plasmid" evidence="6">
    <name>unnamed2</name>
</geneLocation>
<feature type="domain" description="ATLF-like" evidence="5">
    <location>
        <begin position="71"/>
        <end position="279"/>
    </location>
</feature>
<evidence type="ECO:0000256" key="1">
    <source>
        <dbReference type="ARBA" id="ARBA00004613"/>
    </source>
</evidence>
<dbReference type="InterPro" id="IPR003540">
    <property type="entry name" value="ADP-ribosyltransferase"/>
</dbReference>
<dbReference type="InterPro" id="IPR003541">
    <property type="entry name" value="Anthrax_toxin_lethal/edema"/>
</dbReference>